<dbReference type="InterPro" id="IPR014227">
    <property type="entry name" value="YtvI-like"/>
</dbReference>
<feature type="transmembrane region" description="Helical" evidence="6">
    <location>
        <begin position="282"/>
        <end position="307"/>
    </location>
</feature>
<feature type="transmembrane region" description="Helical" evidence="6">
    <location>
        <begin position="343"/>
        <end position="361"/>
    </location>
</feature>
<accession>A0A0S6UHB7</accession>
<dbReference type="Proteomes" id="UP000063718">
    <property type="component" value="Unassembled WGS sequence"/>
</dbReference>
<feature type="transmembrane region" description="Helical" evidence="6">
    <location>
        <begin position="319"/>
        <end position="337"/>
    </location>
</feature>
<keyword evidence="3 6" id="KW-0812">Transmembrane</keyword>
<gene>
    <name evidence="7" type="ORF">MTY_2124</name>
</gene>
<feature type="transmembrane region" description="Helical" evidence="6">
    <location>
        <begin position="42"/>
        <end position="67"/>
    </location>
</feature>
<keyword evidence="4 6" id="KW-1133">Transmembrane helix</keyword>
<evidence type="ECO:0000313" key="7">
    <source>
        <dbReference type="EMBL" id="GAF26784.1"/>
    </source>
</evidence>
<feature type="transmembrane region" description="Helical" evidence="6">
    <location>
        <begin position="18"/>
        <end position="36"/>
    </location>
</feature>
<feature type="transmembrane region" description="Helical" evidence="6">
    <location>
        <begin position="79"/>
        <end position="106"/>
    </location>
</feature>
<dbReference type="EMBL" id="DF238840">
    <property type="protein sequence ID" value="GAF26784.1"/>
    <property type="molecule type" value="Genomic_DNA"/>
</dbReference>
<evidence type="ECO:0000256" key="6">
    <source>
        <dbReference type="SAM" id="Phobius"/>
    </source>
</evidence>
<keyword evidence="5 6" id="KW-0472">Membrane</keyword>
<dbReference type="InterPro" id="IPR002549">
    <property type="entry name" value="AI-2E-like"/>
</dbReference>
<feature type="transmembrane region" description="Helical" evidence="6">
    <location>
        <begin position="172"/>
        <end position="196"/>
    </location>
</feature>
<dbReference type="AlphaFoldDB" id="A0A0S6UHB7"/>
<evidence type="ECO:0000256" key="5">
    <source>
        <dbReference type="ARBA" id="ARBA00023136"/>
    </source>
</evidence>
<reference evidence="7" key="1">
    <citation type="journal article" date="2014" name="Gene">
        <title>Genome-guided analysis of transformation efficiency and carbon dioxide assimilation by Moorella thermoacetica Y72.</title>
        <authorList>
            <person name="Tsukahara K."/>
            <person name="Kita A."/>
            <person name="Nakashimada Y."/>
            <person name="Hoshino T."/>
            <person name="Murakami K."/>
        </authorList>
    </citation>
    <scope>NUCLEOTIDE SEQUENCE [LARGE SCALE GENOMIC DNA]</scope>
    <source>
        <strain evidence="7">Y72</strain>
    </source>
</reference>
<evidence type="ECO:0000256" key="1">
    <source>
        <dbReference type="ARBA" id="ARBA00004141"/>
    </source>
</evidence>
<evidence type="ECO:0000256" key="3">
    <source>
        <dbReference type="ARBA" id="ARBA00022692"/>
    </source>
</evidence>
<feature type="transmembrane region" description="Helical" evidence="6">
    <location>
        <begin position="249"/>
        <end position="270"/>
    </location>
</feature>
<sequence>MKSLAGLNGRFQQTFQSLLLALMAAVLFLLLYYYIFPAAREIIKTLVPIVLPFALAALLAAIIDPAVNLLEKKLKIGRGWAVITTLLLVLAIMGVALFYLLANLIIELESLVLNLPAQARSLGALLQEYFYRLQGFYFGGNLPPNILISFQSLFNNAVNVLKGFLTQTVQGLVIIVSSLPDFFIFVIITLVATYFFSRDKELILRTLLRVMPAGWRERTSRVFSSLGQAIIGYLRAEILLISLQMTQSVLGLLILKVDYALTLAFLIGLADLLPIVGPGTVFIPWIIIEFILGHYGLGLALLILYAFIIILRQVLQPKLVAVNLGLYPLTTLIVLYAGLKLLGVVGLALGPLTIVVLKAFFRSGQEVNK</sequence>
<organism evidence="7">
    <name type="scientific">Moorella thermoacetica Y72</name>
    <dbReference type="NCBI Taxonomy" id="1325331"/>
    <lineage>
        <taxon>Bacteria</taxon>
        <taxon>Bacillati</taxon>
        <taxon>Bacillota</taxon>
        <taxon>Clostridia</taxon>
        <taxon>Neomoorellales</taxon>
        <taxon>Neomoorellaceae</taxon>
        <taxon>Neomoorella</taxon>
    </lineage>
</organism>
<name>A0A0S6UHB7_NEOTH</name>
<dbReference type="GO" id="GO:0016020">
    <property type="term" value="C:membrane"/>
    <property type="evidence" value="ECO:0007669"/>
    <property type="project" value="UniProtKB-SubCell"/>
</dbReference>
<dbReference type="PANTHER" id="PTHR21716:SF68">
    <property type="entry name" value="TRANSPORT PROTEIN YTVI-RELATED"/>
    <property type="match status" value="1"/>
</dbReference>
<dbReference type="PANTHER" id="PTHR21716">
    <property type="entry name" value="TRANSMEMBRANE PROTEIN"/>
    <property type="match status" value="1"/>
</dbReference>
<evidence type="ECO:0000256" key="2">
    <source>
        <dbReference type="ARBA" id="ARBA00009773"/>
    </source>
</evidence>
<comment type="similarity">
    <text evidence="2">Belongs to the autoinducer-2 exporter (AI-2E) (TC 2.A.86) family.</text>
</comment>
<proteinExistence type="inferred from homology"/>
<evidence type="ECO:0000256" key="4">
    <source>
        <dbReference type="ARBA" id="ARBA00022989"/>
    </source>
</evidence>
<protein>
    <submittedName>
        <fullName evidence="7">Predicted permease</fullName>
    </submittedName>
</protein>
<comment type="subcellular location">
    <subcellularLocation>
        <location evidence="1">Membrane</location>
        <topology evidence="1">Multi-pass membrane protein</topology>
    </subcellularLocation>
</comment>
<dbReference type="GO" id="GO:0055085">
    <property type="term" value="P:transmembrane transport"/>
    <property type="evidence" value="ECO:0007669"/>
    <property type="project" value="TreeGrafter"/>
</dbReference>
<dbReference type="Pfam" id="PF01594">
    <property type="entry name" value="AI-2E_transport"/>
    <property type="match status" value="1"/>
</dbReference>
<dbReference type="NCBIfam" id="TIGR02872">
    <property type="entry name" value="spore_ytvI"/>
    <property type="match status" value="1"/>
</dbReference>